<keyword evidence="2" id="KW-1185">Reference proteome</keyword>
<comment type="caution">
    <text evidence="1">The sequence shown here is derived from an EMBL/GenBank/DDBJ whole genome shotgun (WGS) entry which is preliminary data.</text>
</comment>
<name>A0ACB0JB12_TRIPR</name>
<organism evidence="1 2">
    <name type="scientific">Trifolium pratense</name>
    <name type="common">Red clover</name>
    <dbReference type="NCBI Taxonomy" id="57577"/>
    <lineage>
        <taxon>Eukaryota</taxon>
        <taxon>Viridiplantae</taxon>
        <taxon>Streptophyta</taxon>
        <taxon>Embryophyta</taxon>
        <taxon>Tracheophyta</taxon>
        <taxon>Spermatophyta</taxon>
        <taxon>Magnoliopsida</taxon>
        <taxon>eudicotyledons</taxon>
        <taxon>Gunneridae</taxon>
        <taxon>Pentapetalae</taxon>
        <taxon>rosids</taxon>
        <taxon>fabids</taxon>
        <taxon>Fabales</taxon>
        <taxon>Fabaceae</taxon>
        <taxon>Papilionoideae</taxon>
        <taxon>50 kb inversion clade</taxon>
        <taxon>NPAAA clade</taxon>
        <taxon>Hologalegina</taxon>
        <taxon>IRL clade</taxon>
        <taxon>Trifolieae</taxon>
        <taxon>Trifolium</taxon>
    </lineage>
</organism>
<proteinExistence type="predicted"/>
<protein>
    <submittedName>
        <fullName evidence="1">Uncharacterized protein</fullName>
    </submittedName>
</protein>
<dbReference type="Proteomes" id="UP001177021">
    <property type="component" value="Unassembled WGS sequence"/>
</dbReference>
<evidence type="ECO:0000313" key="1">
    <source>
        <dbReference type="EMBL" id="CAJ2641854.1"/>
    </source>
</evidence>
<sequence length="107" mass="12171">MSNSKVVIFDFKEEDYTSLSKELHLHVERVGRLLLGPNNVHEAKRVMAGEDFAFYQEVIPGMYYSIGIRNEKIGSIHTPHSPFFILSIGAALHTTVAELYLNKHNIK</sequence>
<dbReference type="EMBL" id="CASHSV030000024">
    <property type="protein sequence ID" value="CAJ2641854.1"/>
    <property type="molecule type" value="Genomic_DNA"/>
</dbReference>
<accession>A0ACB0JB12</accession>
<reference evidence="1" key="1">
    <citation type="submission" date="2023-10" db="EMBL/GenBank/DDBJ databases">
        <authorList>
            <person name="Rodriguez Cubillos JULIANA M."/>
            <person name="De Vega J."/>
        </authorList>
    </citation>
    <scope>NUCLEOTIDE SEQUENCE</scope>
</reference>
<gene>
    <name evidence="1" type="ORF">MILVUS5_LOCUS11417</name>
</gene>
<evidence type="ECO:0000313" key="2">
    <source>
        <dbReference type="Proteomes" id="UP001177021"/>
    </source>
</evidence>